<sequence length="151" mass="16866">MTYARSSNTKSSVKIGPLNKASRILPQIEIFESHVGISKNYVIALDPIHPGATLITYNSPTCQANTHGNTILNHHDPSKLEFTAKEDPYCKISMQITKNHQLKILSETIPCSTWHGDFCSFETLPIVNRIYPITIKENISSSKSEEKGQPK</sequence>
<keyword evidence="2" id="KW-1185">Reference proteome</keyword>
<organism evidence="1 2">
    <name type="scientific">Commensalibacter melissae</name>
    <dbReference type="NCBI Taxonomy" id="2070537"/>
    <lineage>
        <taxon>Bacteria</taxon>
        <taxon>Pseudomonadati</taxon>
        <taxon>Pseudomonadota</taxon>
        <taxon>Alphaproteobacteria</taxon>
        <taxon>Acetobacterales</taxon>
        <taxon>Acetobacteraceae</taxon>
    </lineage>
</organism>
<dbReference type="AlphaFoldDB" id="A0A318N102"/>
<evidence type="ECO:0000313" key="1">
    <source>
        <dbReference type="EMBL" id="PXZ00581.1"/>
    </source>
</evidence>
<comment type="caution">
    <text evidence="1">The sequence shown here is derived from an EMBL/GenBank/DDBJ whole genome shotgun (WGS) entry which is preliminary data.</text>
</comment>
<proteinExistence type="predicted"/>
<protein>
    <submittedName>
        <fullName evidence="1">Uncharacterized protein</fullName>
    </submittedName>
</protein>
<evidence type="ECO:0000313" key="2">
    <source>
        <dbReference type="Proteomes" id="UP000247565"/>
    </source>
</evidence>
<dbReference type="Proteomes" id="UP000247565">
    <property type="component" value="Unassembled WGS sequence"/>
</dbReference>
<name>A0A318N102_9PROT</name>
<gene>
    <name evidence="1" type="ORF">DK869_04020</name>
</gene>
<reference evidence="1 2" key="1">
    <citation type="submission" date="2018-05" db="EMBL/GenBank/DDBJ databases">
        <title>Reference genomes for bee gut microbiota database.</title>
        <authorList>
            <person name="Ellegaard K.M."/>
        </authorList>
    </citation>
    <scope>NUCLEOTIDE SEQUENCE [LARGE SCALE GENOMIC DNA]</scope>
    <source>
        <strain evidence="1 2">ESL0284</strain>
    </source>
</reference>
<accession>A0A318N102</accession>
<dbReference type="EMBL" id="QGLT01000002">
    <property type="protein sequence ID" value="PXZ00581.1"/>
    <property type="molecule type" value="Genomic_DNA"/>
</dbReference>